<keyword evidence="10" id="KW-0547">Nucleotide-binding</keyword>
<dbReference type="InterPro" id="IPR013655">
    <property type="entry name" value="PAS_fold_3"/>
</dbReference>
<evidence type="ECO:0000313" key="20">
    <source>
        <dbReference type="Proteomes" id="UP000475385"/>
    </source>
</evidence>
<dbReference type="PROSITE" id="PS50112">
    <property type="entry name" value="PAS"/>
    <property type="match status" value="2"/>
</dbReference>
<evidence type="ECO:0000256" key="14">
    <source>
        <dbReference type="ARBA" id="ARBA00023026"/>
    </source>
</evidence>
<dbReference type="SUPFAM" id="SSF55785">
    <property type="entry name" value="PYP-like sensor domain (PAS domain)"/>
    <property type="match status" value="2"/>
</dbReference>
<evidence type="ECO:0000256" key="1">
    <source>
        <dbReference type="ARBA" id="ARBA00000085"/>
    </source>
</evidence>
<dbReference type="GO" id="GO:0005524">
    <property type="term" value="F:ATP binding"/>
    <property type="evidence" value="ECO:0007669"/>
    <property type="project" value="UniProtKB-KW"/>
</dbReference>
<dbReference type="InterPro" id="IPR035965">
    <property type="entry name" value="PAS-like_dom_sf"/>
</dbReference>
<comment type="caution">
    <text evidence="19">The sequence shown here is derived from an EMBL/GenBank/DDBJ whole genome shotgun (WGS) entry which is preliminary data.</text>
</comment>
<keyword evidence="15" id="KW-0675">Receptor</keyword>
<dbReference type="CDD" id="cd16936">
    <property type="entry name" value="HATPase_RsbW-like"/>
    <property type="match status" value="1"/>
</dbReference>
<dbReference type="PANTHER" id="PTHR41523:SF7">
    <property type="entry name" value="HISTIDINE KINASE"/>
    <property type="match status" value="1"/>
</dbReference>
<dbReference type="RefSeq" id="WP_164692978.1">
    <property type="nucleotide sequence ID" value="NZ_JAAIKB010000001.1"/>
</dbReference>
<dbReference type="SMART" id="SM00911">
    <property type="entry name" value="HWE_HK"/>
    <property type="match status" value="1"/>
</dbReference>
<accession>A0A6M1LFW7</accession>
<dbReference type="Gene3D" id="3.30.450.20">
    <property type="entry name" value="PAS domain"/>
    <property type="match status" value="4"/>
</dbReference>
<feature type="domain" description="PAC" evidence="18">
    <location>
        <begin position="451"/>
        <end position="503"/>
    </location>
</feature>
<dbReference type="PROSITE" id="PS50113">
    <property type="entry name" value="PAC"/>
    <property type="match status" value="2"/>
</dbReference>
<keyword evidence="8" id="KW-0808">Transferase</keyword>
<dbReference type="GO" id="GO:0004673">
    <property type="term" value="F:protein histidine kinase activity"/>
    <property type="evidence" value="ECO:0007669"/>
    <property type="project" value="UniProtKB-EC"/>
</dbReference>
<dbReference type="GO" id="GO:0009881">
    <property type="term" value="F:photoreceptor activity"/>
    <property type="evidence" value="ECO:0007669"/>
    <property type="project" value="UniProtKB-KW"/>
</dbReference>
<comment type="catalytic activity">
    <reaction evidence="1">
        <text>ATP + protein L-histidine = ADP + protein N-phospho-L-histidine.</text>
        <dbReference type="EC" id="2.7.13.3"/>
    </reaction>
</comment>
<keyword evidence="4" id="KW-0597">Phosphoprotein</keyword>
<evidence type="ECO:0000259" key="18">
    <source>
        <dbReference type="PROSITE" id="PS50113"/>
    </source>
</evidence>
<evidence type="ECO:0000256" key="3">
    <source>
        <dbReference type="ARBA" id="ARBA00022543"/>
    </source>
</evidence>
<reference evidence="19 20" key="1">
    <citation type="submission" date="2020-02" db="EMBL/GenBank/DDBJ databases">
        <authorList>
            <person name="Kim H.M."/>
            <person name="Jeon C.O."/>
        </authorList>
    </citation>
    <scope>NUCLEOTIDE SEQUENCE [LARGE SCALE GENOMIC DNA]</scope>
    <source>
        <strain evidence="19 20">PeD5</strain>
    </source>
</reference>
<dbReference type="InterPro" id="IPR036890">
    <property type="entry name" value="HATPase_C_sf"/>
</dbReference>
<keyword evidence="5" id="KW-0716">Sensory transduction</keyword>
<dbReference type="Pfam" id="PF08447">
    <property type="entry name" value="PAS_3"/>
    <property type="match status" value="1"/>
</dbReference>
<dbReference type="SMART" id="SM00091">
    <property type="entry name" value="PAS"/>
    <property type="match status" value="2"/>
</dbReference>
<evidence type="ECO:0000256" key="10">
    <source>
        <dbReference type="ARBA" id="ARBA00022741"/>
    </source>
</evidence>
<dbReference type="InterPro" id="IPR013767">
    <property type="entry name" value="PAS_fold"/>
</dbReference>
<dbReference type="InterPro" id="IPR011102">
    <property type="entry name" value="Sig_transdc_His_kinase_HWE"/>
</dbReference>
<evidence type="ECO:0000259" key="17">
    <source>
        <dbReference type="PROSITE" id="PS50112"/>
    </source>
</evidence>
<evidence type="ECO:0000313" key="19">
    <source>
        <dbReference type="EMBL" id="NGM19140.1"/>
    </source>
</evidence>
<dbReference type="InterPro" id="IPR000014">
    <property type="entry name" value="PAS"/>
</dbReference>
<keyword evidence="7" id="KW-0288">FMN</keyword>
<dbReference type="Pfam" id="PF00989">
    <property type="entry name" value="PAS"/>
    <property type="match status" value="1"/>
</dbReference>
<dbReference type="PANTHER" id="PTHR41523">
    <property type="entry name" value="TWO-COMPONENT SYSTEM SENSOR PROTEIN"/>
    <property type="match status" value="1"/>
</dbReference>
<dbReference type="EMBL" id="JAAIKB010000001">
    <property type="protein sequence ID" value="NGM19140.1"/>
    <property type="molecule type" value="Genomic_DNA"/>
</dbReference>
<evidence type="ECO:0000256" key="15">
    <source>
        <dbReference type="ARBA" id="ARBA00023170"/>
    </source>
</evidence>
<evidence type="ECO:0000256" key="5">
    <source>
        <dbReference type="ARBA" id="ARBA00022606"/>
    </source>
</evidence>
<feature type="transmembrane region" description="Helical" evidence="16">
    <location>
        <begin position="24"/>
        <end position="46"/>
    </location>
</feature>
<sequence length="830" mass="89651">MATAFGRGDIAPAPLRRRQTRVDLLGQVAAILIPAILFAISAAHSWHATWDDAASDLRRGAQTASEYVRRILDSHALRLDRANDLLAGLDDDAIRDQEARLHGAFARIADKGPASTYHISIFAFDASGRPLVSASLYPVPRDLDLSDREFNQVLRNPAEPEPHLSSVHVGRIEPDAYFALTRRRAPSGNLPGGTYEGVLNYSIYVDDMAENLRRLALEPTDILSLVRRDGRVLARSVPPPGDPTQLRISRDGDVPAKLERSEDSFLALRASGVDGVQRLSAWQAVAGYSAHVAIARPRSAIVSRWTRSILPQGLAATGAAAALLVIGAALNRRRLAEERVAAGLAEAKIILEKRVEERTAALGEAMQRSEDAAAERVAILSQLAEGVVVADRDGRIVFINEAAARIHGTSELGVPPERYSAAYTLLTEDGRPHPPETLPMFRAVRHGEVVTDARWRVRRPDGTVVLAAGSARPLRDAAGQPNGAVLTLRDETARDEAERALAASEAEFRAIFDTAAAGVTEVDVATNRYRRVNRRFTELVGLDQAEIIDRGLGPDDVTHPDDRGINISRLAASSAEGQREGDKRYLRPDGTVIWVRISAAVAARDADGQPTRTVSMVQDITERRQAERRQALLVAELNHRVKNVLATVQAIASQTLRGSRGDPARFAEDFAGRLRVLAHAHDLLTETAWHSADLGALARAALAPWIAPDAPDRVVMRGLGGVRLDPRQGQAMVLALHELATNAVKHGGLSLPGGQVRLEAAWQGESLRLSWRESGGPPVSAPPARRGFGTRLLERGLASDLGADATVTLRFAPAGVEAEILFRPEGEAAL</sequence>
<keyword evidence="20" id="KW-1185">Reference proteome</keyword>
<name>A0A6M1LFW7_9PROT</name>
<gene>
    <name evidence="19" type="ORF">G3576_03875</name>
</gene>
<evidence type="ECO:0000256" key="11">
    <source>
        <dbReference type="ARBA" id="ARBA00022777"/>
    </source>
</evidence>
<dbReference type="NCBIfam" id="TIGR00229">
    <property type="entry name" value="sensory_box"/>
    <property type="match status" value="2"/>
</dbReference>
<evidence type="ECO:0000256" key="7">
    <source>
        <dbReference type="ARBA" id="ARBA00022643"/>
    </source>
</evidence>
<evidence type="ECO:0000256" key="9">
    <source>
        <dbReference type="ARBA" id="ARBA00022737"/>
    </source>
</evidence>
<dbReference type="AlphaFoldDB" id="A0A6M1LFW7"/>
<dbReference type="GO" id="GO:0006355">
    <property type="term" value="P:regulation of DNA-templated transcription"/>
    <property type="evidence" value="ECO:0007669"/>
    <property type="project" value="InterPro"/>
</dbReference>
<dbReference type="Pfam" id="PF07536">
    <property type="entry name" value="HWE_HK"/>
    <property type="match status" value="1"/>
</dbReference>
<keyword evidence="6" id="KW-0285">Flavoprotein</keyword>
<evidence type="ECO:0000256" key="6">
    <source>
        <dbReference type="ARBA" id="ARBA00022630"/>
    </source>
</evidence>
<dbReference type="InterPro" id="IPR000700">
    <property type="entry name" value="PAS-assoc_C"/>
</dbReference>
<dbReference type="CDD" id="cd00130">
    <property type="entry name" value="PAS"/>
    <property type="match status" value="2"/>
</dbReference>
<reference evidence="19 20" key="2">
    <citation type="submission" date="2020-03" db="EMBL/GenBank/DDBJ databases">
        <title>Roseomonas stagni sp. nov., isolated from pond water in Japan.</title>
        <authorList>
            <person name="Furuhata K."/>
            <person name="Miyamoto H."/>
            <person name="Goto K."/>
        </authorList>
    </citation>
    <scope>NUCLEOTIDE SEQUENCE [LARGE SCALE GENOMIC DNA]</scope>
    <source>
        <strain evidence="19 20">PeD5</strain>
    </source>
</reference>
<dbReference type="Proteomes" id="UP000475385">
    <property type="component" value="Unassembled WGS sequence"/>
</dbReference>
<keyword evidence="9" id="KW-0677">Repeat</keyword>
<dbReference type="InterPro" id="IPR001610">
    <property type="entry name" value="PAC"/>
</dbReference>
<dbReference type="Gene3D" id="3.30.565.10">
    <property type="entry name" value="Histidine kinase-like ATPase, C-terminal domain"/>
    <property type="match status" value="1"/>
</dbReference>
<dbReference type="CDD" id="cd12915">
    <property type="entry name" value="PDC2_DGC_like"/>
    <property type="match status" value="1"/>
</dbReference>
<keyword evidence="12" id="KW-0067">ATP-binding</keyword>
<keyword evidence="16" id="KW-1133">Transmembrane helix</keyword>
<evidence type="ECO:0000256" key="8">
    <source>
        <dbReference type="ARBA" id="ARBA00022679"/>
    </source>
</evidence>
<evidence type="ECO:0000256" key="16">
    <source>
        <dbReference type="SAM" id="Phobius"/>
    </source>
</evidence>
<keyword evidence="3" id="KW-0600">Photoreceptor protein</keyword>
<organism evidence="19 20">
    <name type="scientific">Falsiroseomonas algicola</name>
    <dbReference type="NCBI Taxonomy" id="2716930"/>
    <lineage>
        <taxon>Bacteria</taxon>
        <taxon>Pseudomonadati</taxon>
        <taxon>Pseudomonadota</taxon>
        <taxon>Alphaproteobacteria</taxon>
        <taxon>Acetobacterales</taxon>
        <taxon>Roseomonadaceae</taxon>
        <taxon>Falsiroseomonas</taxon>
    </lineage>
</organism>
<feature type="domain" description="PAS" evidence="17">
    <location>
        <begin position="504"/>
        <end position="563"/>
    </location>
</feature>
<evidence type="ECO:0000256" key="12">
    <source>
        <dbReference type="ARBA" id="ARBA00022840"/>
    </source>
</evidence>
<feature type="domain" description="PAC" evidence="18">
    <location>
        <begin position="579"/>
        <end position="632"/>
    </location>
</feature>
<evidence type="ECO:0000256" key="4">
    <source>
        <dbReference type="ARBA" id="ARBA00022553"/>
    </source>
</evidence>
<evidence type="ECO:0000256" key="13">
    <source>
        <dbReference type="ARBA" id="ARBA00022991"/>
    </source>
</evidence>
<feature type="domain" description="PAS" evidence="17">
    <location>
        <begin position="372"/>
        <end position="411"/>
    </location>
</feature>
<dbReference type="EC" id="2.7.13.3" evidence="2"/>
<keyword evidence="14" id="KW-0843">Virulence</keyword>
<protein>
    <recommendedName>
        <fullName evidence="2">histidine kinase</fullName>
        <ecNumber evidence="2">2.7.13.3</ecNumber>
    </recommendedName>
</protein>
<keyword evidence="16" id="KW-0812">Transmembrane</keyword>
<keyword evidence="13" id="KW-0157">Chromophore</keyword>
<proteinExistence type="predicted"/>
<keyword evidence="16" id="KW-0472">Membrane</keyword>
<dbReference type="SMART" id="SM00086">
    <property type="entry name" value="PAC"/>
    <property type="match status" value="2"/>
</dbReference>
<keyword evidence="11" id="KW-0418">Kinase</keyword>
<evidence type="ECO:0000256" key="2">
    <source>
        <dbReference type="ARBA" id="ARBA00012438"/>
    </source>
</evidence>